<keyword evidence="4" id="KW-1185">Reference proteome</keyword>
<sequence>MHTTPTVLILIDHIFQPLDLEGHRHPVTGLCFGHRTKPTLLCSAADDYIIVWNIEKARASIDTGQQIRGTIIGTTLGNVQYVAFNHDDTLVAICVQKEVFVLDTKEDRVEAILEGHTGLVNCAEFCPQYTSTVVTAGDDRTFKVRVYDLTDGNGFRCLHHLDVGRMINKIQQGVNNLNATSEQKGPITISSRPSWQRNDQIQIDELEDVVDDETEIGCSVLGMLYTWPPDDQHHTPTPSKLSFLQQNDSLVSDLLDSAPMLVIGTTSAIVQVNARTLEPTQYVSLQEPMISNSVLVDARQTISLAGNILFTPLAFNCNKVCAVIGSLFEYDVHVLHIYHPTQNDASLLREQITQSKKSSPTHHIDSSQHIPNPDDESMFRTEETNDYIDGKALSVLSSAPLLPNSPLKAELILKQKSVKVKKITAIRGVQAKPGVLTKKGAIVDNQPIVFRDKVKSSGYAKELPKRPLFQPKINTSRVTNDGLKIGRKSPVKQAKSIIKEYPTDSDPATDLVVKIDVAERPTAINNVIFSDDGQHLACSLANTSAHIFKLPLTGKGHAFAGHKGIVTSSHWSHDSQWLITSSDDRSAAIWSLSLPDPVMTITMATHNFGVDKDGGLKPDKDNPLFTKPVRFAQFYYMDKFILLTTGNTFSLYKYHLDTTKSDIKRYLSNNRYKLVRSFQMTDLAFCTGSNKSLEVFDINVGTSVHTISDVHSKSPHVICQNQGSAFVSHDTLAYDLFVTAAAGDCIKLWDLRTNRCVGRYEGHLNRYYPCGLAISPCSRFIATGSEDRSAYLYDIRSGSYIHKLTGHTDTVSDVTFHPLYPQEAILLPLGPKTYQPNIEFGANNNEGSYLFYQRNHMTDLHPDPEEAGTCVRGRLFEIASTSQNKVCSPSSSRW</sequence>
<name>A0AAD9IXC3_9ANNE</name>
<evidence type="ECO:0000313" key="4">
    <source>
        <dbReference type="Proteomes" id="UP001208570"/>
    </source>
</evidence>
<dbReference type="InterPro" id="IPR015943">
    <property type="entry name" value="WD40/YVTN_repeat-like_dom_sf"/>
</dbReference>
<organism evidence="3 4">
    <name type="scientific">Paralvinella palmiformis</name>
    <dbReference type="NCBI Taxonomy" id="53620"/>
    <lineage>
        <taxon>Eukaryota</taxon>
        <taxon>Metazoa</taxon>
        <taxon>Spiralia</taxon>
        <taxon>Lophotrochozoa</taxon>
        <taxon>Annelida</taxon>
        <taxon>Polychaeta</taxon>
        <taxon>Sedentaria</taxon>
        <taxon>Canalipalpata</taxon>
        <taxon>Terebellida</taxon>
        <taxon>Terebelliformia</taxon>
        <taxon>Alvinellidae</taxon>
        <taxon>Paralvinella</taxon>
    </lineage>
</organism>
<feature type="repeat" description="WD" evidence="1">
    <location>
        <begin position="20"/>
        <end position="62"/>
    </location>
</feature>
<dbReference type="Pfam" id="PF00400">
    <property type="entry name" value="WD40"/>
    <property type="match status" value="3"/>
</dbReference>
<feature type="region of interest" description="Disordered" evidence="2">
    <location>
        <begin position="352"/>
        <end position="378"/>
    </location>
</feature>
<accession>A0AAD9IXC3</accession>
<evidence type="ECO:0000256" key="2">
    <source>
        <dbReference type="SAM" id="MobiDB-lite"/>
    </source>
</evidence>
<dbReference type="InterPro" id="IPR036322">
    <property type="entry name" value="WD40_repeat_dom_sf"/>
</dbReference>
<dbReference type="PROSITE" id="PS50294">
    <property type="entry name" value="WD_REPEATS_REGION"/>
    <property type="match status" value="1"/>
</dbReference>
<dbReference type="InterPro" id="IPR001680">
    <property type="entry name" value="WD40_rpt"/>
</dbReference>
<evidence type="ECO:0000313" key="3">
    <source>
        <dbReference type="EMBL" id="KAK2142296.1"/>
    </source>
</evidence>
<keyword evidence="1" id="KW-0853">WD repeat</keyword>
<protein>
    <recommendedName>
        <fullName evidence="5">WD repeat-containing protein 27</fullName>
    </recommendedName>
</protein>
<comment type="caution">
    <text evidence="3">The sequence shown here is derived from an EMBL/GenBank/DDBJ whole genome shotgun (WGS) entry which is preliminary data.</text>
</comment>
<dbReference type="PANTHER" id="PTHR44525">
    <property type="entry name" value="WD REPEAT-CONTAINING PROTEIN 27"/>
    <property type="match status" value="1"/>
</dbReference>
<dbReference type="Proteomes" id="UP001208570">
    <property type="component" value="Unassembled WGS sequence"/>
</dbReference>
<reference evidence="3" key="1">
    <citation type="journal article" date="2023" name="Mol. Biol. Evol.">
        <title>Third-Generation Sequencing Reveals the Adaptive Role of the Epigenome in Three Deep-Sea Polychaetes.</title>
        <authorList>
            <person name="Perez M."/>
            <person name="Aroh O."/>
            <person name="Sun Y."/>
            <person name="Lan Y."/>
            <person name="Juniper S.K."/>
            <person name="Young C.R."/>
            <person name="Angers B."/>
            <person name="Qian P.Y."/>
        </authorList>
    </citation>
    <scope>NUCLEOTIDE SEQUENCE</scope>
    <source>
        <strain evidence="3">P08H-3</strain>
    </source>
</reference>
<feature type="repeat" description="WD" evidence="1">
    <location>
        <begin position="559"/>
        <end position="600"/>
    </location>
</feature>
<dbReference type="SUPFAM" id="SSF50978">
    <property type="entry name" value="WD40 repeat-like"/>
    <property type="match status" value="1"/>
</dbReference>
<gene>
    <name evidence="3" type="ORF">LSH36_974g01023</name>
</gene>
<proteinExistence type="predicted"/>
<dbReference type="Gene3D" id="2.130.10.10">
    <property type="entry name" value="YVTN repeat-like/Quinoprotein amine dehydrogenase"/>
    <property type="match status" value="3"/>
</dbReference>
<evidence type="ECO:0008006" key="5">
    <source>
        <dbReference type="Google" id="ProtNLM"/>
    </source>
</evidence>
<dbReference type="InterPro" id="IPR042411">
    <property type="entry name" value="WDR27"/>
</dbReference>
<dbReference type="AlphaFoldDB" id="A0AAD9IXC3"/>
<dbReference type="EMBL" id="JAODUP010000974">
    <property type="protein sequence ID" value="KAK2142296.1"/>
    <property type="molecule type" value="Genomic_DNA"/>
</dbReference>
<dbReference type="SMART" id="SM00320">
    <property type="entry name" value="WD40"/>
    <property type="match status" value="7"/>
</dbReference>
<dbReference type="PANTHER" id="PTHR44525:SF1">
    <property type="entry name" value="WD REPEAT-CONTAINING PROTEIN 27"/>
    <property type="match status" value="1"/>
</dbReference>
<evidence type="ECO:0000256" key="1">
    <source>
        <dbReference type="PROSITE-ProRule" id="PRU00221"/>
    </source>
</evidence>
<dbReference type="PROSITE" id="PS50082">
    <property type="entry name" value="WD_REPEATS_2"/>
    <property type="match status" value="2"/>
</dbReference>